<dbReference type="Gene3D" id="1.10.3730.20">
    <property type="match status" value="2"/>
</dbReference>
<feature type="transmembrane region" description="Helical" evidence="1">
    <location>
        <begin position="120"/>
        <end position="140"/>
    </location>
</feature>
<dbReference type="EMBL" id="JAAGSC010000023">
    <property type="protein sequence ID" value="NDY94345.1"/>
    <property type="molecule type" value="Genomic_DNA"/>
</dbReference>
<name>A0A845V2W9_9GAMM</name>
<dbReference type="AlphaFoldDB" id="A0A845V2W9"/>
<keyword evidence="1" id="KW-0472">Membrane</keyword>
<feature type="domain" description="EamA" evidence="2">
    <location>
        <begin position="5"/>
        <end position="137"/>
    </location>
</feature>
<dbReference type="Pfam" id="PF00892">
    <property type="entry name" value="EamA"/>
    <property type="match status" value="2"/>
</dbReference>
<gene>
    <name evidence="3" type="ORF">G3I74_01185</name>
</gene>
<keyword evidence="1" id="KW-0812">Transmembrane</keyword>
<feature type="transmembrane region" description="Helical" evidence="1">
    <location>
        <begin position="213"/>
        <end position="232"/>
    </location>
</feature>
<feature type="transmembrane region" description="Helical" evidence="1">
    <location>
        <begin position="180"/>
        <end position="197"/>
    </location>
</feature>
<comment type="caution">
    <text evidence="3">The sequence shown here is derived from an EMBL/GenBank/DDBJ whole genome shotgun (WGS) entry which is preliminary data.</text>
</comment>
<evidence type="ECO:0000256" key="1">
    <source>
        <dbReference type="SAM" id="Phobius"/>
    </source>
</evidence>
<feature type="transmembrane region" description="Helical" evidence="1">
    <location>
        <begin position="35"/>
        <end position="53"/>
    </location>
</feature>
<evidence type="ECO:0000313" key="4">
    <source>
        <dbReference type="Proteomes" id="UP000484885"/>
    </source>
</evidence>
<feature type="transmembrane region" description="Helical" evidence="1">
    <location>
        <begin position="91"/>
        <end position="113"/>
    </location>
</feature>
<proteinExistence type="predicted"/>
<sequence>MSISAAFVLLAAFFWGLSGGIGGVLISDGWDPLVVSFYRGTIGLVFVGAWLALHPQDNGLKDPWLWFWSVLAGIGIAGNFTFYFMSIDHGSIAVAATLMYTAPVFVYLISFALKLEPPTLLKWIAVALVTAGIVLLTEVYDIDGGSVTRVAVGAGLLAALSYTLFIFGLKRAALHGSPQATLSIAFAILAVLLAWPADNSQLLTALTTSDWPLFVALGVLGAGLSFVFYVVGLKNTAPAIAAVVAMVEPVTASLFSVVVLTERLTLLQTFGMALILLTVTALSVHSSNGKQASE</sequence>
<protein>
    <submittedName>
        <fullName evidence="3">DMT family transporter</fullName>
    </submittedName>
</protein>
<feature type="transmembrane region" description="Helical" evidence="1">
    <location>
        <begin position="65"/>
        <end position="85"/>
    </location>
</feature>
<dbReference type="SUPFAM" id="SSF103481">
    <property type="entry name" value="Multidrug resistance efflux transporter EmrE"/>
    <property type="match status" value="2"/>
</dbReference>
<feature type="domain" description="EamA" evidence="2">
    <location>
        <begin position="153"/>
        <end position="282"/>
    </location>
</feature>
<dbReference type="RefSeq" id="WP_164209281.1">
    <property type="nucleotide sequence ID" value="NZ_JAAGSC010000023.1"/>
</dbReference>
<dbReference type="PANTHER" id="PTHR22911">
    <property type="entry name" value="ACYL-MALONYL CONDENSING ENZYME-RELATED"/>
    <property type="match status" value="1"/>
</dbReference>
<dbReference type="PANTHER" id="PTHR22911:SF79">
    <property type="entry name" value="MOBA-LIKE NTP TRANSFERASE DOMAIN-CONTAINING PROTEIN"/>
    <property type="match status" value="1"/>
</dbReference>
<dbReference type="GO" id="GO:0016020">
    <property type="term" value="C:membrane"/>
    <property type="evidence" value="ECO:0007669"/>
    <property type="project" value="InterPro"/>
</dbReference>
<reference evidence="3 4" key="1">
    <citation type="submission" date="2020-02" db="EMBL/GenBank/DDBJ databases">
        <authorList>
            <person name="Zhang X.-Y."/>
        </authorList>
    </citation>
    <scope>NUCLEOTIDE SEQUENCE [LARGE SCALE GENOMIC DNA]</scope>
    <source>
        <strain evidence="3 4">C33</strain>
    </source>
</reference>
<organism evidence="3 4">
    <name type="scientific">Wenzhouxiangella limi</name>
    <dbReference type="NCBI Taxonomy" id="2707351"/>
    <lineage>
        <taxon>Bacteria</taxon>
        <taxon>Pseudomonadati</taxon>
        <taxon>Pseudomonadota</taxon>
        <taxon>Gammaproteobacteria</taxon>
        <taxon>Chromatiales</taxon>
        <taxon>Wenzhouxiangellaceae</taxon>
        <taxon>Wenzhouxiangella</taxon>
    </lineage>
</organism>
<evidence type="ECO:0000259" key="2">
    <source>
        <dbReference type="Pfam" id="PF00892"/>
    </source>
</evidence>
<evidence type="ECO:0000313" key="3">
    <source>
        <dbReference type="EMBL" id="NDY94345.1"/>
    </source>
</evidence>
<keyword evidence="1" id="KW-1133">Transmembrane helix</keyword>
<feature type="transmembrane region" description="Helical" evidence="1">
    <location>
        <begin position="239"/>
        <end position="260"/>
    </location>
</feature>
<dbReference type="Proteomes" id="UP000484885">
    <property type="component" value="Unassembled WGS sequence"/>
</dbReference>
<keyword evidence="4" id="KW-1185">Reference proteome</keyword>
<dbReference type="InterPro" id="IPR000620">
    <property type="entry name" value="EamA_dom"/>
</dbReference>
<dbReference type="InterPro" id="IPR037185">
    <property type="entry name" value="EmrE-like"/>
</dbReference>
<feature type="transmembrane region" description="Helical" evidence="1">
    <location>
        <begin position="266"/>
        <end position="284"/>
    </location>
</feature>
<accession>A0A845V2W9</accession>
<feature type="transmembrane region" description="Helical" evidence="1">
    <location>
        <begin position="146"/>
        <end position="168"/>
    </location>
</feature>